<comment type="catalytic activity">
    <reaction evidence="13">
        <text>(5Z,8Z,11Z,14Z)-eicosatetraenoyl-CoA + H2O = (5Z,8Z,11Z,14Z)-eicosatetraenoate + CoA + H(+)</text>
        <dbReference type="Rhea" id="RHEA:40151"/>
        <dbReference type="ChEBI" id="CHEBI:15377"/>
        <dbReference type="ChEBI" id="CHEBI:15378"/>
        <dbReference type="ChEBI" id="CHEBI:32395"/>
        <dbReference type="ChEBI" id="CHEBI:57287"/>
        <dbReference type="ChEBI" id="CHEBI:57368"/>
    </reaction>
    <physiologicalReaction direction="left-to-right" evidence="13">
        <dbReference type="Rhea" id="RHEA:40152"/>
    </physiologicalReaction>
</comment>
<evidence type="ECO:0000259" key="24">
    <source>
        <dbReference type="Pfam" id="PF03061"/>
    </source>
</evidence>
<comment type="catalytic activity">
    <reaction evidence="14">
        <text>(9Z)-octadecenoyl-CoA + H2O = (9Z)-octadecenoate + CoA + H(+)</text>
        <dbReference type="Rhea" id="RHEA:40139"/>
        <dbReference type="ChEBI" id="CHEBI:15377"/>
        <dbReference type="ChEBI" id="CHEBI:15378"/>
        <dbReference type="ChEBI" id="CHEBI:30823"/>
        <dbReference type="ChEBI" id="CHEBI:57287"/>
        <dbReference type="ChEBI" id="CHEBI:57387"/>
    </reaction>
    <physiologicalReaction direction="left-to-right" evidence="14">
        <dbReference type="Rhea" id="RHEA:40140"/>
    </physiologicalReaction>
</comment>
<evidence type="ECO:0000256" key="11">
    <source>
        <dbReference type="ARBA" id="ARBA00023136"/>
    </source>
</evidence>
<dbReference type="EC" id="3.1.2.2" evidence="16"/>
<evidence type="ECO:0000313" key="25">
    <source>
        <dbReference type="EMBL" id="MDV5825480.1"/>
    </source>
</evidence>
<comment type="catalytic activity">
    <reaction evidence="22">
        <text>dodecanoyl-CoA + H2O = dodecanoate + CoA + H(+)</text>
        <dbReference type="Rhea" id="RHEA:30135"/>
        <dbReference type="ChEBI" id="CHEBI:15377"/>
        <dbReference type="ChEBI" id="CHEBI:15378"/>
        <dbReference type="ChEBI" id="CHEBI:18262"/>
        <dbReference type="ChEBI" id="CHEBI:57287"/>
        <dbReference type="ChEBI" id="CHEBI:57375"/>
    </reaction>
    <physiologicalReaction direction="left-to-right" evidence="22">
        <dbReference type="Rhea" id="RHEA:30136"/>
    </physiologicalReaction>
</comment>
<feature type="domain" description="Thioesterase" evidence="24">
    <location>
        <begin position="40"/>
        <end position="108"/>
    </location>
</feature>
<dbReference type="InterPro" id="IPR052365">
    <property type="entry name" value="THEM4/THEM5_acyl-CoA_thioest"/>
</dbReference>
<comment type="similarity">
    <text evidence="15">Belongs to the THEM4/THEM5 thioesterase family.</text>
</comment>
<evidence type="ECO:0000256" key="1">
    <source>
        <dbReference type="ARBA" id="ARBA00004170"/>
    </source>
</evidence>
<sequence length="142" mass="15766">MCGGCRNRGRCRLGLGEITIIGDAAHAPVRCAPHFQAGPNVAHGGWTAAMFDDIIGRSLTQRGLRTVTGNLTVDFFNPVPVGEAMIVEVVTESRAGRRWTMQAMLRLERDPSPLARAIGVWVERREGHFERHEAAMRDYRAR</sequence>
<evidence type="ECO:0000256" key="3">
    <source>
        <dbReference type="ARBA" id="ARBA00004632"/>
    </source>
</evidence>
<keyword evidence="8" id="KW-0276">Fatty acid metabolism</keyword>
<evidence type="ECO:0000256" key="2">
    <source>
        <dbReference type="ARBA" id="ARBA00004496"/>
    </source>
</evidence>
<protein>
    <recommendedName>
        <fullName evidence="17">Acyl-coenzyme A thioesterase THEM4</fullName>
        <ecNumber evidence="16">3.1.2.2</ecNumber>
    </recommendedName>
    <alternativeName>
        <fullName evidence="18">Thioesterase superfamily member 4</fullName>
    </alternativeName>
</protein>
<comment type="catalytic activity">
    <reaction evidence="21">
        <text>decanoyl-CoA + H2O = decanoate + CoA + H(+)</text>
        <dbReference type="Rhea" id="RHEA:40059"/>
        <dbReference type="ChEBI" id="CHEBI:15377"/>
        <dbReference type="ChEBI" id="CHEBI:15378"/>
        <dbReference type="ChEBI" id="CHEBI:27689"/>
        <dbReference type="ChEBI" id="CHEBI:57287"/>
        <dbReference type="ChEBI" id="CHEBI:61430"/>
    </reaction>
    <physiologicalReaction direction="left-to-right" evidence="21">
        <dbReference type="Rhea" id="RHEA:40060"/>
    </physiologicalReaction>
</comment>
<keyword evidence="6" id="KW-0053">Apoptosis</keyword>
<keyword evidence="11" id="KW-0472">Membrane</keyword>
<dbReference type="EMBL" id="JAPTHD010000011">
    <property type="protein sequence ID" value="MDV5825480.1"/>
    <property type="molecule type" value="Genomic_DNA"/>
</dbReference>
<evidence type="ECO:0000256" key="5">
    <source>
        <dbReference type="ARBA" id="ARBA00022490"/>
    </source>
</evidence>
<evidence type="ECO:0000256" key="13">
    <source>
        <dbReference type="ARBA" id="ARBA00035852"/>
    </source>
</evidence>
<evidence type="ECO:0000313" key="26">
    <source>
        <dbReference type="Proteomes" id="UP001185984"/>
    </source>
</evidence>
<keyword evidence="10" id="KW-0443">Lipid metabolism</keyword>
<evidence type="ECO:0000256" key="4">
    <source>
        <dbReference type="ARBA" id="ARBA00022475"/>
    </source>
</evidence>
<comment type="caution">
    <text evidence="25">The sequence shown here is derived from an EMBL/GenBank/DDBJ whole genome shotgun (WGS) entry which is preliminary data.</text>
</comment>
<comment type="subcellular location">
    <subcellularLocation>
        <location evidence="3">Cell projection</location>
        <location evidence="3">Ruffle membrane</location>
    </subcellularLocation>
    <subcellularLocation>
        <location evidence="2">Cytoplasm</location>
    </subcellularLocation>
    <subcellularLocation>
        <location evidence="1">Membrane</location>
        <topology evidence="1">Peripheral membrane protein</topology>
    </subcellularLocation>
</comment>
<evidence type="ECO:0000256" key="12">
    <source>
        <dbReference type="ARBA" id="ARBA00023273"/>
    </source>
</evidence>
<proteinExistence type="inferred from homology"/>
<evidence type="ECO:0000256" key="19">
    <source>
        <dbReference type="ARBA" id="ARBA00047588"/>
    </source>
</evidence>
<evidence type="ECO:0000256" key="21">
    <source>
        <dbReference type="ARBA" id="ARBA00047969"/>
    </source>
</evidence>
<evidence type="ECO:0000256" key="14">
    <source>
        <dbReference type="ARBA" id="ARBA00037002"/>
    </source>
</evidence>
<accession>A0ABU4A125</accession>
<keyword evidence="7" id="KW-0378">Hydrolase</keyword>
<comment type="catalytic activity">
    <reaction evidence="20">
        <text>hexadecanoyl-CoA + H2O = hexadecanoate + CoA + H(+)</text>
        <dbReference type="Rhea" id="RHEA:16645"/>
        <dbReference type="ChEBI" id="CHEBI:7896"/>
        <dbReference type="ChEBI" id="CHEBI:15377"/>
        <dbReference type="ChEBI" id="CHEBI:15378"/>
        <dbReference type="ChEBI" id="CHEBI:57287"/>
        <dbReference type="ChEBI" id="CHEBI:57379"/>
        <dbReference type="EC" id="3.1.2.2"/>
    </reaction>
    <physiologicalReaction direction="left-to-right" evidence="20">
        <dbReference type="Rhea" id="RHEA:16646"/>
    </physiologicalReaction>
</comment>
<dbReference type="Gene3D" id="3.10.129.10">
    <property type="entry name" value="Hotdog Thioesterase"/>
    <property type="match status" value="1"/>
</dbReference>
<dbReference type="Proteomes" id="UP001185984">
    <property type="component" value="Unassembled WGS sequence"/>
</dbReference>
<dbReference type="InterPro" id="IPR029069">
    <property type="entry name" value="HotDog_dom_sf"/>
</dbReference>
<comment type="catalytic activity">
    <reaction evidence="23">
        <text>tetradecanoyl-CoA + H2O = tetradecanoate + CoA + H(+)</text>
        <dbReference type="Rhea" id="RHEA:40119"/>
        <dbReference type="ChEBI" id="CHEBI:15377"/>
        <dbReference type="ChEBI" id="CHEBI:15378"/>
        <dbReference type="ChEBI" id="CHEBI:30807"/>
        <dbReference type="ChEBI" id="CHEBI:57287"/>
        <dbReference type="ChEBI" id="CHEBI:57385"/>
    </reaction>
    <physiologicalReaction direction="left-to-right" evidence="23">
        <dbReference type="Rhea" id="RHEA:40120"/>
    </physiologicalReaction>
</comment>
<dbReference type="PANTHER" id="PTHR12418:SF19">
    <property type="entry name" value="ACYL-COENZYME A THIOESTERASE THEM4"/>
    <property type="match status" value="1"/>
</dbReference>
<evidence type="ECO:0000256" key="22">
    <source>
        <dbReference type="ARBA" id="ARBA00048074"/>
    </source>
</evidence>
<organism evidence="25 26">
    <name type="scientific">Sphingobium naphthae</name>
    <dbReference type="NCBI Taxonomy" id="1886786"/>
    <lineage>
        <taxon>Bacteria</taxon>
        <taxon>Pseudomonadati</taxon>
        <taxon>Pseudomonadota</taxon>
        <taxon>Alphaproteobacteria</taxon>
        <taxon>Sphingomonadales</taxon>
        <taxon>Sphingomonadaceae</taxon>
        <taxon>Sphingobium</taxon>
    </lineage>
</organism>
<keyword evidence="26" id="KW-1185">Reference proteome</keyword>
<evidence type="ECO:0000256" key="10">
    <source>
        <dbReference type="ARBA" id="ARBA00023098"/>
    </source>
</evidence>
<keyword evidence="5" id="KW-0963">Cytoplasm</keyword>
<dbReference type="InterPro" id="IPR006683">
    <property type="entry name" value="Thioestr_dom"/>
</dbReference>
<dbReference type="Pfam" id="PF03061">
    <property type="entry name" value="4HBT"/>
    <property type="match status" value="1"/>
</dbReference>
<evidence type="ECO:0000256" key="15">
    <source>
        <dbReference type="ARBA" id="ARBA00038456"/>
    </source>
</evidence>
<evidence type="ECO:0000256" key="23">
    <source>
        <dbReference type="ARBA" id="ARBA00048180"/>
    </source>
</evidence>
<dbReference type="PANTHER" id="PTHR12418">
    <property type="entry name" value="ACYL-COENZYME A THIOESTERASE THEM4"/>
    <property type="match status" value="1"/>
</dbReference>
<evidence type="ECO:0000256" key="8">
    <source>
        <dbReference type="ARBA" id="ARBA00022832"/>
    </source>
</evidence>
<evidence type="ECO:0000256" key="6">
    <source>
        <dbReference type="ARBA" id="ARBA00022703"/>
    </source>
</evidence>
<evidence type="ECO:0000256" key="9">
    <source>
        <dbReference type="ARBA" id="ARBA00022946"/>
    </source>
</evidence>
<keyword evidence="12" id="KW-0966">Cell projection</keyword>
<keyword evidence="4" id="KW-1003">Cell membrane</keyword>
<reference evidence="26" key="1">
    <citation type="journal article" date="2022" name="J Environ Chem Eng">
        <title>Biodegradation of petroleum oil using a constructed nonpathogenic and heavy metal-tolerant bacterial consortium isolated from marine sponges.</title>
        <authorList>
            <person name="Dechsakulwatana C."/>
            <person name="Rungsihiranrut A."/>
            <person name="Muangchinda C."/>
            <person name="Ningthoujam R."/>
            <person name="Klankeo P."/>
            <person name="Pinyakong O."/>
        </authorList>
    </citation>
    <scope>NUCLEOTIDE SEQUENCE [LARGE SCALE GENOMIC DNA]</scope>
    <source>
        <strain evidence="26">MO2-4</strain>
    </source>
</reference>
<evidence type="ECO:0000256" key="18">
    <source>
        <dbReference type="ARBA" id="ARBA00043210"/>
    </source>
</evidence>
<comment type="catalytic activity">
    <reaction evidence="19">
        <text>octanoyl-CoA + H2O = octanoate + CoA + H(+)</text>
        <dbReference type="Rhea" id="RHEA:30143"/>
        <dbReference type="ChEBI" id="CHEBI:15377"/>
        <dbReference type="ChEBI" id="CHEBI:15378"/>
        <dbReference type="ChEBI" id="CHEBI:25646"/>
        <dbReference type="ChEBI" id="CHEBI:57287"/>
        <dbReference type="ChEBI" id="CHEBI:57386"/>
    </reaction>
    <physiologicalReaction direction="left-to-right" evidence="19">
        <dbReference type="Rhea" id="RHEA:30144"/>
    </physiologicalReaction>
</comment>
<keyword evidence="9" id="KW-0809">Transit peptide</keyword>
<gene>
    <name evidence="25" type="ORF">O0R41_17895</name>
</gene>
<evidence type="ECO:0000256" key="16">
    <source>
        <dbReference type="ARBA" id="ARBA00038848"/>
    </source>
</evidence>
<dbReference type="SUPFAM" id="SSF54637">
    <property type="entry name" value="Thioesterase/thiol ester dehydrase-isomerase"/>
    <property type="match status" value="1"/>
</dbReference>
<evidence type="ECO:0000256" key="20">
    <source>
        <dbReference type="ARBA" id="ARBA00047734"/>
    </source>
</evidence>
<evidence type="ECO:0000256" key="17">
    <source>
        <dbReference type="ARBA" id="ARBA00040123"/>
    </source>
</evidence>
<name>A0ABU4A125_9SPHN</name>
<evidence type="ECO:0000256" key="7">
    <source>
        <dbReference type="ARBA" id="ARBA00022801"/>
    </source>
</evidence>